<dbReference type="AlphaFoldDB" id="A0A0U2QJN9"/>
<dbReference type="Pfam" id="PF02917">
    <property type="entry name" value="Pertussis_S1"/>
    <property type="match status" value="1"/>
</dbReference>
<protein>
    <submittedName>
        <fullName evidence="1">Putative pertussis-like toxin catalytic subunit</fullName>
    </submittedName>
</protein>
<evidence type="ECO:0000313" key="1">
    <source>
        <dbReference type="EMBL" id="ALO79808.1"/>
    </source>
</evidence>
<name>A0A0U2QJN9_ECOLX</name>
<dbReference type="GO" id="GO:0005576">
    <property type="term" value="C:extracellular region"/>
    <property type="evidence" value="ECO:0007669"/>
    <property type="project" value="InterPro"/>
</dbReference>
<proteinExistence type="predicted"/>
<sequence length="247" mass="27750">MNIIVGLLLILFSFDSSAVQFVYRVDSRPPDVVFRDGFRSHGDNRNLQQHIRGDSCAAGSRDSAFIATTSDINETYNIARQYFSSSLFHGQLYRYRIRANNAFYSLAPSVQQLRERGVEFTRFEEIMMREQSEIVADGQIPTENIAEAVQLTYDRTTGIVSDGQGTTNARFLNIHTDSNPGVIPNIPVPQVSVRERINAFGSLLTACFSLRGSRDHSRESRSVGDYTDYMSFYDARPVIQALLTPGV</sequence>
<dbReference type="SUPFAM" id="SSF56399">
    <property type="entry name" value="ADP-ribosylation"/>
    <property type="match status" value="1"/>
</dbReference>
<dbReference type="EMBL" id="KU052043">
    <property type="protein sequence ID" value="ALO79808.1"/>
    <property type="molecule type" value="Genomic_DNA"/>
</dbReference>
<dbReference type="InterPro" id="IPR003898">
    <property type="entry name" value="Borpert_toxA"/>
</dbReference>
<accession>A0A0U2QJN9</accession>
<organism evidence="1">
    <name type="scientific">Escherichia coli</name>
    <dbReference type="NCBI Taxonomy" id="562"/>
    <lineage>
        <taxon>Bacteria</taxon>
        <taxon>Pseudomonadati</taxon>
        <taxon>Pseudomonadota</taxon>
        <taxon>Gammaproteobacteria</taxon>
        <taxon>Enterobacterales</taxon>
        <taxon>Enterobacteriaceae</taxon>
        <taxon>Escherichia</taxon>
    </lineage>
</organism>
<dbReference type="PRINTS" id="PR01395">
    <property type="entry name" value="BORPETOXINA"/>
</dbReference>
<dbReference type="GO" id="GO:0003950">
    <property type="term" value="F:NAD+ poly-ADP-ribosyltransferase activity"/>
    <property type="evidence" value="ECO:0007669"/>
    <property type="project" value="InterPro"/>
</dbReference>
<reference evidence="1" key="1">
    <citation type="submission" date="2015-11" db="EMBL/GenBank/DDBJ databases">
        <title>The chromosomal nature of LT-II enterotoxins solved: a lambdoid prophage encodes both LT-II and one of two novel pertussis toxin-like toxin family members in type II enterotoxigenic Escherichia coli (ETEC).</title>
        <authorList>
            <person name="Jobling M.G."/>
        </authorList>
    </citation>
    <scope>NUCLEOTIDE SEQUENCE</scope>
    <source>
        <strain evidence="1">442/2</strain>
    </source>
</reference>
<dbReference type="Gene3D" id="3.90.210.10">
    <property type="entry name" value="Heat-Labile Enterotoxin, subunit A"/>
    <property type="match status" value="1"/>
</dbReference>
<dbReference type="RefSeq" id="WP_072001412.1">
    <property type="nucleotide sequence ID" value="NZ_BFLV01000046.1"/>
</dbReference>